<dbReference type="GO" id="GO:0016757">
    <property type="term" value="F:glycosyltransferase activity"/>
    <property type="evidence" value="ECO:0007669"/>
    <property type="project" value="UniProtKB-KW"/>
</dbReference>
<dbReference type="PANTHER" id="PTHR12526">
    <property type="entry name" value="GLYCOSYLTRANSFERASE"/>
    <property type="match status" value="1"/>
</dbReference>
<comment type="caution">
    <text evidence="1">The sequence shown here is derived from an EMBL/GenBank/DDBJ whole genome shotgun (WGS) entry which is preliminary data.</text>
</comment>
<dbReference type="Gene3D" id="3.40.50.2000">
    <property type="entry name" value="Glycogen Phosphorylase B"/>
    <property type="match status" value="1"/>
</dbReference>
<organism evidence="1 2">
    <name type="scientific">Agaribacillus aureus</name>
    <dbReference type="NCBI Taxonomy" id="3051825"/>
    <lineage>
        <taxon>Bacteria</taxon>
        <taxon>Pseudomonadati</taxon>
        <taxon>Bacteroidota</taxon>
        <taxon>Cytophagia</taxon>
        <taxon>Cytophagales</taxon>
        <taxon>Splendidivirgaceae</taxon>
        <taxon>Agaribacillus</taxon>
    </lineage>
</organism>
<sequence length="395" mass="45881">MKGKNIVIVGQQPWDIDIGSNAKNIAMEFARDNKVLYVNAPLDRITILKKRHDPKVKKRIEILRGKKQHLEKIDDNLWNLYPRMVAESANWIRIHWIFKAFNWWNNKKFAKEIKLAMREIGFDKFILFNDSLMFRGFYLKELLHPEKYIYYTRDYLIIQPYFKRHGEKLEGQLMSKSDLVVANSTYLKDYAGKFNRDSFYVGQGCEVSGFDDTKITNVPADIARIKRPVIGYVGYLTAMRLDLQLIAYMASARPDWSIALVGPEDEAFQKSQLHALPNVHFLGAKETTGLPDYVQQFDVCINPQIVNMLTIGNYPRKIDEYLAMGKPVVASKTKAMEVFAEYVYLSDTHDEFVEMIERALAENTNDKYEARKKFANSHTWENSVDEIYKAIEIAG</sequence>
<accession>A0ABT8L1P8</accession>
<reference evidence="1" key="1">
    <citation type="submission" date="2023-06" db="EMBL/GenBank/DDBJ databases">
        <title>Genomic of Agaribacillus aureum.</title>
        <authorList>
            <person name="Wang G."/>
        </authorList>
    </citation>
    <scope>NUCLEOTIDE SEQUENCE</scope>
    <source>
        <strain evidence="1">BMA12</strain>
    </source>
</reference>
<keyword evidence="1" id="KW-0328">Glycosyltransferase</keyword>
<keyword evidence="2" id="KW-1185">Reference proteome</keyword>
<dbReference type="Pfam" id="PF13692">
    <property type="entry name" value="Glyco_trans_1_4"/>
    <property type="match status" value="1"/>
</dbReference>
<evidence type="ECO:0000313" key="2">
    <source>
        <dbReference type="Proteomes" id="UP001172083"/>
    </source>
</evidence>
<dbReference type="EMBL" id="JAUJEB010000001">
    <property type="protein sequence ID" value="MDN5211672.1"/>
    <property type="molecule type" value="Genomic_DNA"/>
</dbReference>
<keyword evidence="1" id="KW-0808">Transferase</keyword>
<protein>
    <submittedName>
        <fullName evidence="1">Glycosyltransferase</fullName>
        <ecNumber evidence="1">2.4.-.-</ecNumber>
    </submittedName>
</protein>
<dbReference type="Proteomes" id="UP001172083">
    <property type="component" value="Unassembled WGS sequence"/>
</dbReference>
<proteinExistence type="predicted"/>
<dbReference type="EC" id="2.4.-.-" evidence="1"/>
<name>A0ABT8L1P8_9BACT</name>
<gene>
    <name evidence="1" type="ORF">QQ020_06410</name>
</gene>
<dbReference type="SUPFAM" id="SSF53756">
    <property type="entry name" value="UDP-Glycosyltransferase/glycogen phosphorylase"/>
    <property type="match status" value="1"/>
</dbReference>
<dbReference type="Gene3D" id="3.40.50.11010">
    <property type="match status" value="1"/>
</dbReference>
<evidence type="ECO:0000313" key="1">
    <source>
        <dbReference type="EMBL" id="MDN5211672.1"/>
    </source>
</evidence>
<dbReference type="PANTHER" id="PTHR12526:SF630">
    <property type="entry name" value="GLYCOSYLTRANSFERASE"/>
    <property type="match status" value="1"/>
</dbReference>
<dbReference type="RefSeq" id="WP_346757002.1">
    <property type="nucleotide sequence ID" value="NZ_JAUJEB010000001.1"/>
</dbReference>